<feature type="active site" description="Acyl-ester intermediate" evidence="7">
    <location>
        <position position="89"/>
    </location>
</feature>
<evidence type="ECO:0000256" key="3">
    <source>
        <dbReference type="ARBA" id="ARBA00022801"/>
    </source>
</evidence>
<feature type="active site" evidence="7">
    <location>
        <position position="143"/>
    </location>
</feature>
<dbReference type="AlphaFoldDB" id="A0A0G1GVX9"/>
<comment type="similarity">
    <text evidence="1 9">Belongs to the peptidase S11 family.</text>
</comment>
<dbReference type="InterPro" id="IPR012338">
    <property type="entry name" value="Beta-lactam/transpept-like"/>
</dbReference>
<evidence type="ECO:0000256" key="10">
    <source>
        <dbReference type="SAM" id="Phobius"/>
    </source>
</evidence>
<evidence type="ECO:0000313" key="13">
    <source>
        <dbReference type="Proteomes" id="UP000034097"/>
    </source>
</evidence>
<keyword evidence="6" id="KW-0961">Cell wall biogenesis/degradation</keyword>
<dbReference type="PANTHER" id="PTHR21581:SF6">
    <property type="entry name" value="TRAFFICKING PROTEIN PARTICLE COMPLEX SUBUNIT 12"/>
    <property type="match status" value="1"/>
</dbReference>
<feature type="active site" description="Proton acceptor" evidence="7">
    <location>
        <position position="92"/>
    </location>
</feature>
<keyword evidence="10" id="KW-1133">Transmembrane helix</keyword>
<evidence type="ECO:0000256" key="6">
    <source>
        <dbReference type="ARBA" id="ARBA00023316"/>
    </source>
</evidence>
<accession>A0A0G1GVX9</accession>
<evidence type="ECO:0000256" key="7">
    <source>
        <dbReference type="PIRSR" id="PIRSR618044-1"/>
    </source>
</evidence>
<keyword evidence="3" id="KW-0378">Hydrolase</keyword>
<keyword evidence="10" id="KW-0812">Transmembrane</keyword>
<gene>
    <name evidence="12" type="ORF">UW26_C0012G0010</name>
</gene>
<dbReference type="Gene3D" id="3.40.710.10">
    <property type="entry name" value="DD-peptidase/beta-lactamase superfamily"/>
    <property type="match status" value="1"/>
</dbReference>
<evidence type="ECO:0000256" key="4">
    <source>
        <dbReference type="ARBA" id="ARBA00022960"/>
    </source>
</evidence>
<dbReference type="InterPro" id="IPR001967">
    <property type="entry name" value="Peptidase_S11_N"/>
</dbReference>
<evidence type="ECO:0000256" key="2">
    <source>
        <dbReference type="ARBA" id="ARBA00022729"/>
    </source>
</evidence>
<feature type="binding site" evidence="8">
    <location>
        <position position="248"/>
    </location>
    <ligand>
        <name>substrate</name>
    </ligand>
</feature>
<evidence type="ECO:0000313" key="12">
    <source>
        <dbReference type="EMBL" id="KKT38795.1"/>
    </source>
</evidence>
<evidence type="ECO:0000256" key="9">
    <source>
        <dbReference type="RuleBase" id="RU004016"/>
    </source>
</evidence>
<sequence length="298" mass="32541">MPVSRSVHLRIGLVILSFFVGFVISTPTVPRPYLSKPTVKAAYTRTPPIPKSSLIIPPEITAQAVFIVDLNSQIVLLAKQPNLRLRPASLTKIMTAIVSMDQYEPGALLRVQNGSLSVGAKAELIKGDILTAQSALYALLVPSGNDAAVTLAENFPGGYKSFIDHMNAKVFQLGLTNTHFANVSGVESLNHFTSAYDISIIAQHALARPMFKNIVSTRKITLKSEKGNSYPLVTTNLLLGKPGILGVKTGWTNDAGECLVTYADRYTHPVLISLLGSKDRFGETEKLLDWIYTNYIWE</sequence>
<feature type="domain" description="Peptidase S11 D-alanyl-D-alanine carboxypeptidase A N-terminal" evidence="11">
    <location>
        <begin position="57"/>
        <end position="276"/>
    </location>
</feature>
<keyword evidence="12" id="KW-0645">Protease</keyword>
<dbReference type="GO" id="GO:0006508">
    <property type="term" value="P:proteolysis"/>
    <property type="evidence" value="ECO:0007669"/>
    <property type="project" value="InterPro"/>
</dbReference>
<dbReference type="GO" id="GO:0009002">
    <property type="term" value="F:serine-type D-Ala-D-Ala carboxypeptidase activity"/>
    <property type="evidence" value="ECO:0007669"/>
    <property type="project" value="InterPro"/>
</dbReference>
<dbReference type="InterPro" id="IPR018044">
    <property type="entry name" value="Peptidase_S11"/>
</dbReference>
<keyword evidence="10" id="KW-0472">Membrane</keyword>
<dbReference type="GO" id="GO:0008360">
    <property type="term" value="P:regulation of cell shape"/>
    <property type="evidence" value="ECO:0007669"/>
    <property type="project" value="UniProtKB-KW"/>
</dbReference>
<proteinExistence type="inferred from homology"/>
<dbReference type="PATRIC" id="fig|1618402.3.peg.382"/>
<dbReference type="GO" id="GO:0071555">
    <property type="term" value="P:cell wall organization"/>
    <property type="evidence" value="ECO:0007669"/>
    <property type="project" value="UniProtKB-KW"/>
</dbReference>
<comment type="caution">
    <text evidence="12">The sequence shown here is derived from an EMBL/GenBank/DDBJ whole genome shotgun (WGS) entry which is preliminary data.</text>
</comment>
<reference evidence="12 13" key="1">
    <citation type="journal article" date="2015" name="Nature">
        <title>rRNA introns, odd ribosomes, and small enigmatic genomes across a large radiation of phyla.</title>
        <authorList>
            <person name="Brown C.T."/>
            <person name="Hug L.A."/>
            <person name="Thomas B.C."/>
            <person name="Sharon I."/>
            <person name="Castelle C.J."/>
            <person name="Singh A."/>
            <person name="Wilkins M.J."/>
            <person name="Williams K.H."/>
            <person name="Banfield J.F."/>
        </authorList>
    </citation>
    <scope>NUCLEOTIDE SEQUENCE [LARGE SCALE GENOMIC DNA]</scope>
</reference>
<organism evidence="12 13">
    <name type="scientific">Candidatus Collierbacteria bacterium GW2011_GWF1_44_12</name>
    <dbReference type="NCBI Taxonomy" id="1618402"/>
    <lineage>
        <taxon>Bacteria</taxon>
        <taxon>Candidatus Collieribacteriota</taxon>
    </lineage>
</organism>
<dbReference type="SUPFAM" id="SSF56601">
    <property type="entry name" value="beta-lactamase/transpeptidase-like"/>
    <property type="match status" value="1"/>
</dbReference>
<name>A0A0G1GVX9_9BACT</name>
<dbReference type="PANTHER" id="PTHR21581">
    <property type="entry name" value="D-ALANYL-D-ALANINE CARBOXYPEPTIDASE"/>
    <property type="match status" value="1"/>
</dbReference>
<evidence type="ECO:0000256" key="8">
    <source>
        <dbReference type="PIRSR" id="PIRSR618044-2"/>
    </source>
</evidence>
<evidence type="ECO:0000259" key="11">
    <source>
        <dbReference type="Pfam" id="PF00768"/>
    </source>
</evidence>
<keyword evidence="12" id="KW-0121">Carboxypeptidase</keyword>
<dbReference type="EMBL" id="LCHQ01000012">
    <property type="protein sequence ID" value="KKT38795.1"/>
    <property type="molecule type" value="Genomic_DNA"/>
</dbReference>
<feature type="transmembrane region" description="Helical" evidence="10">
    <location>
        <begin position="7"/>
        <end position="25"/>
    </location>
</feature>
<dbReference type="PRINTS" id="PR00725">
    <property type="entry name" value="DADACBPTASE1"/>
</dbReference>
<evidence type="ECO:0000256" key="5">
    <source>
        <dbReference type="ARBA" id="ARBA00022984"/>
    </source>
</evidence>
<dbReference type="Proteomes" id="UP000034097">
    <property type="component" value="Unassembled WGS sequence"/>
</dbReference>
<protein>
    <submittedName>
        <fullName evidence="12">D-Ala-D-Ala carboxypeptidase</fullName>
    </submittedName>
</protein>
<evidence type="ECO:0000256" key="1">
    <source>
        <dbReference type="ARBA" id="ARBA00007164"/>
    </source>
</evidence>
<dbReference type="GO" id="GO:0009252">
    <property type="term" value="P:peptidoglycan biosynthetic process"/>
    <property type="evidence" value="ECO:0007669"/>
    <property type="project" value="UniProtKB-KW"/>
</dbReference>
<keyword evidence="4" id="KW-0133">Cell shape</keyword>
<keyword evidence="2" id="KW-0732">Signal</keyword>
<dbReference type="Pfam" id="PF00768">
    <property type="entry name" value="Peptidase_S11"/>
    <property type="match status" value="1"/>
</dbReference>
<keyword evidence="5" id="KW-0573">Peptidoglycan synthesis</keyword>